<dbReference type="OrthoDB" id="2019034at2759"/>
<feature type="region of interest" description="Disordered" evidence="1">
    <location>
        <begin position="414"/>
        <end position="469"/>
    </location>
</feature>
<evidence type="ECO:0000313" key="2">
    <source>
        <dbReference type="EMBL" id="GBG89828.1"/>
    </source>
</evidence>
<feature type="region of interest" description="Disordered" evidence="1">
    <location>
        <begin position="269"/>
        <end position="320"/>
    </location>
</feature>
<accession>A0A388M5G9</accession>
<name>A0A388M5G9_CHABU</name>
<dbReference type="Proteomes" id="UP000265515">
    <property type="component" value="Unassembled WGS sequence"/>
</dbReference>
<proteinExistence type="predicted"/>
<comment type="caution">
    <text evidence="2">The sequence shown here is derived from an EMBL/GenBank/DDBJ whole genome shotgun (WGS) entry which is preliminary data.</text>
</comment>
<feature type="compositionally biased region" description="Low complexity" evidence="1">
    <location>
        <begin position="137"/>
        <end position="146"/>
    </location>
</feature>
<feature type="region of interest" description="Disordered" evidence="1">
    <location>
        <begin position="641"/>
        <end position="679"/>
    </location>
</feature>
<feature type="region of interest" description="Disordered" evidence="1">
    <location>
        <begin position="197"/>
        <end position="241"/>
    </location>
</feature>
<feature type="compositionally biased region" description="Basic and acidic residues" evidence="1">
    <location>
        <begin position="220"/>
        <end position="235"/>
    </location>
</feature>
<sequence>MTCLCCRYVLDIETGRDFFLSAVVYTNANEILNDDVYEYSMADELFADVAEVVARAVWKIPPFFSIRPPLSDKDNCHQASFCQKTQRRQPEAECLPGTRSDNDDDLLIETRPISRRAASSHHLDHYDDDTWTHSNQQHHQQQQQQQSGSSLLDDRLASSTAPVTLPLNTTPPDHHQCSRQETKFNFPVQCSHDQIQRTPNEGAMSSGGEHGSRCATCQSRPDKVEHRDGNEESRSRRSPSAIIEQIKSQGPIVAGVVREDLQSILSGLQSSARSNEAAEESQSVSKSDSGPDFTLSFPPPGANQASSESDAEQQGGPGGTVRDMIVTVAQAHDYDDDDDDDIIAKCVTWKNGSRPRGTDGRCSAMTTSMQAPEISMEDGDGGHVAHVDFRIACPGPIISASAVQCHVADRDRLEDRDQLDNHQSSNYGDRGVRAEQTSESESEVSRLRESLKTESDTDPDFRGSVPVSPLRIPTAKRGAQSTDQVAIDRVPIGQVVVEQVATDTDPDLRGSTTPVSPTRIRIAKRDTQSTDQVATDRVPMDQVVVVDQVAIHDQVTIAIDQRAAMAAAVSTSDTPTMLQTSTPDEVGIGSGEYSSLEERSSGETRCENSGHQADVAASAPAYPRGQQAILISFIQSDVLPGADVASRDPDPPHHADKPNPPQCVLAAEPSTELSQNYQSDEEWRRLSSKLHMHGYRYFVDE</sequence>
<dbReference type="AlphaFoldDB" id="A0A388M5G9"/>
<organism evidence="2 3">
    <name type="scientific">Chara braunii</name>
    <name type="common">Braun's stonewort</name>
    <dbReference type="NCBI Taxonomy" id="69332"/>
    <lineage>
        <taxon>Eukaryota</taxon>
        <taxon>Viridiplantae</taxon>
        <taxon>Streptophyta</taxon>
        <taxon>Charophyceae</taxon>
        <taxon>Charales</taxon>
        <taxon>Characeae</taxon>
        <taxon>Chara</taxon>
    </lineage>
</organism>
<dbReference type="Gramene" id="GBG89828">
    <property type="protein sequence ID" value="GBG89828"/>
    <property type="gene ID" value="CBR_g49677"/>
</dbReference>
<keyword evidence="3" id="KW-1185">Reference proteome</keyword>
<protein>
    <submittedName>
        <fullName evidence="2">Uncharacterized protein</fullName>
    </submittedName>
</protein>
<gene>
    <name evidence="2" type="ORF">CBR_g49677</name>
</gene>
<dbReference type="EMBL" id="BFEA01000764">
    <property type="protein sequence ID" value="GBG89828.1"/>
    <property type="molecule type" value="Genomic_DNA"/>
</dbReference>
<evidence type="ECO:0000313" key="3">
    <source>
        <dbReference type="Proteomes" id="UP000265515"/>
    </source>
</evidence>
<feature type="compositionally biased region" description="Low complexity" evidence="1">
    <location>
        <begin position="270"/>
        <end position="283"/>
    </location>
</feature>
<feature type="compositionally biased region" description="Basic and acidic residues" evidence="1">
    <location>
        <begin position="443"/>
        <end position="461"/>
    </location>
</feature>
<reference evidence="2 3" key="1">
    <citation type="journal article" date="2018" name="Cell">
        <title>The Chara Genome: Secondary Complexity and Implications for Plant Terrestrialization.</title>
        <authorList>
            <person name="Nishiyama T."/>
            <person name="Sakayama H."/>
            <person name="Vries J.D."/>
            <person name="Buschmann H."/>
            <person name="Saint-Marcoux D."/>
            <person name="Ullrich K.K."/>
            <person name="Haas F.B."/>
            <person name="Vanderstraeten L."/>
            <person name="Becker D."/>
            <person name="Lang D."/>
            <person name="Vosolsobe S."/>
            <person name="Rombauts S."/>
            <person name="Wilhelmsson P.K.I."/>
            <person name="Janitza P."/>
            <person name="Kern R."/>
            <person name="Heyl A."/>
            <person name="Rumpler F."/>
            <person name="Villalobos L.I.A.C."/>
            <person name="Clay J.M."/>
            <person name="Skokan R."/>
            <person name="Toyoda A."/>
            <person name="Suzuki Y."/>
            <person name="Kagoshima H."/>
            <person name="Schijlen E."/>
            <person name="Tajeshwar N."/>
            <person name="Catarino B."/>
            <person name="Hetherington A.J."/>
            <person name="Saltykova A."/>
            <person name="Bonnot C."/>
            <person name="Breuninger H."/>
            <person name="Symeonidi A."/>
            <person name="Radhakrishnan G.V."/>
            <person name="Van Nieuwerburgh F."/>
            <person name="Deforce D."/>
            <person name="Chang C."/>
            <person name="Karol K.G."/>
            <person name="Hedrich R."/>
            <person name="Ulvskov P."/>
            <person name="Glockner G."/>
            <person name="Delwiche C.F."/>
            <person name="Petrasek J."/>
            <person name="Van de Peer Y."/>
            <person name="Friml J."/>
            <person name="Beilby M."/>
            <person name="Dolan L."/>
            <person name="Kohara Y."/>
            <person name="Sugano S."/>
            <person name="Fujiyama A."/>
            <person name="Delaux P.-M."/>
            <person name="Quint M."/>
            <person name="TheiBen G."/>
            <person name="Hagemann M."/>
            <person name="Harholt J."/>
            <person name="Dunand C."/>
            <person name="Zachgo S."/>
            <person name="Langdale J."/>
            <person name="Maumus F."/>
            <person name="Straeten D.V.D."/>
            <person name="Gould S.B."/>
            <person name="Rensing S.A."/>
        </authorList>
    </citation>
    <scope>NUCLEOTIDE SEQUENCE [LARGE SCALE GENOMIC DNA]</scope>
    <source>
        <strain evidence="2 3">S276</strain>
    </source>
</reference>
<feature type="compositionally biased region" description="Basic and acidic residues" evidence="1">
    <location>
        <begin position="121"/>
        <end position="131"/>
    </location>
</feature>
<feature type="region of interest" description="Disordered" evidence="1">
    <location>
        <begin position="113"/>
        <end position="156"/>
    </location>
</feature>
<evidence type="ECO:0000256" key="1">
    <source>
        <dbReference type="SAM" id="MobiDB-lite"/>
    </source>
</evidence>
<feature type="compositionally biased region" description="Basic and acidic residues" evidence="1">
    <location>
        <begin position="645"/>
        <end position="657"/>
    </location>
</feature>